<dbReference type="GO" id="GO:0010629">
    <property type="term" value="P:negative regulation of gene expression"/>
    <property type="evidence" value="ECO:0007669"/>
    <property type="project" value="TreeGrafter"/>
</dbReference>
<comment type="caution">
    <text evidence="7">The sequence shown here is derived from an EMBL/GenBank/DDBJ whole genome shotgun (WGS) entry which is preliminary data.</text>
</comment>
<accession>A0AAD9L1M4</accession>
<feature type="domain" description="Macro" evidence="6">
    <location>
        <begin position="125"/>
        <end position="248"/>
    </location>
</feature>
<keyword evidence="2" id="KW-0328">Glycosyltransferase</keyword>
<sequence>MEHGVACCIYKCMAEEIEEIRQTFQHSAVNITPTFDGPYGFVVSGNSYGLQNAIQQLQKLPDKVKMHQFKVDKPGIPKYLASDGGQHSIQRLEQQHKVVIEPVGKYARKEDVLAAEAGPNATGRGSTSRVTLRGGATVEVVQGDLTTFRADAIVNAANGQLDHIGGLAKAIADAGGPEIQRECRSHVQRNGVIPDGQVYASTSGRLPCQLVIHAVGPIWKGGYSSEENSLYNAVFESMLAAEQIRCCR</sequence>
<dbReference type="InterPro" id="IPR002589">
    <property type="entry name" value="Macro_dom"/>
</dbReference>
<evidence type="ECO:0000256" key="3">
    <source>
        <dbReference type="ARBA" id="ARBA00022679"/>
    </source>
</evidence>
<proteinExistence type="predicted"/>
<name>A0AAD9L1M4_RIDPI</name>
<dbReference type="EMBL" id="JAODUO010000392">
    <property type="protein sequence ID" value="KAK2181572.1"/>
    <property type="molecule type" value="Genomic_DNA"/>
</dbReference>
<evidence type="ECO:0000259" key="6">
    <source>
        <dbReference type="PROSITE" id="PS51154"/>
    </source>
</evidence>
<evidence type="ECO:0000313" key="7">
    <source>
        <dbReference type="EMBL" id="KAK2181572.1"/>
    </source>
</evidence>
<keyword evidence="4" id="KW-0520">NAD</keyword>
<dbReference type="PROSITE" id="PS51154">
    <property type="entry name" value="MACRO"/>
    <property type="match status" value="1"/>
</dbReference>
<dbReference type="PANTHER" id="PTHR14453">
    <property type="entry name" value="PARP/ZINC FINGER CCCH TYPE DOMAIN CONTAINING PROTEIN"/>
    <property type="match status" value="1"/>
</dbReference>
<dbReference type="GO" id="GO:0005634">
    <property type="term" value="C:nucleus"/>
    <property type="evidence" value="ECO:0007669"/>
    <property type="project" value="UniProtKB-SubCell"/>
</dbReference>
<comment type="subcellular location">
    <subcellularLocation>
        <location evidence="1">Nucleus</location>
    </subcellularLocation>
</comment>
<keyword evidence="3" id="KW-0808">Transferase</keyword>
<reference evidence="7" key="1">
    <citation type="journal article" date="2023" name="Mol. Biol. Evol.">
        <title>Third-Generation Sequencing Reveals the Adaptive Role of the Epigenome in Three Deep-Sea Polychaetes.</title>
        <authorList>
            <person name="Perez M."/>
            <person name="Aroh O."/>
            <person name="Sun Y."/>
            <person name="Lan Y."/>
            <person name="Juniper S.K."/>
            <person name="Young C.R."/>
            <person name="Angers B."/>
            <person name="Qian P.Y."/>
        </authorList>
    </citation>
    <scope>NUCLEOTIDE SEQUENCE</scope>
    <source>
        <strain evidence="7">R07B-5</strain>
    </source>
</reference>
<evidence type="ECO:0000256" key="2">
    <source>
        <dbReference type="ARBA" id="ARBA00022676"/>
    </source>
</evidence>
<keyword evidence="5" id="KW-0539">Nucleus</keyword>
<evidence type="ECO:0000313" key="8">
    <source>
        <dbReference type="Proteomes" id="UP001209878"/>
    </source>
</evidence>
<dbReference type="GO" id="GO:1990404">
    <property type="term" value="F:NAD+-protein mono-ADP-ribosyltransferase activity"/>
    <property type="evidence" value="ECO:0007669"/>
    <property type="project" value="TreeGrafter"/>
</dbReference>
<evidence type="ECO:0000256" key="5">
    <source>
        <dbReference type="ARBA" id="ARBA00023242"/>
    </source>
</evidence>
<evidence type="ECO:0000256" key="4">
    <source>
        <dbReference type="ARBA" id="ARBA00023027"/>
    </source>
</evidence>
<dbReference type="Proteomes" id="UP001209878">
    <property type="component" value="Unassembled WGS sequence"/>
</dbReference>
<dbReference type="AlphaFoldDB" id="A0AAD9L1M4"/>
<dbReference type="Gene3D" id="3.40.220.10">
    <property type="entry name" value="Leucine Aminopeptidase, subunit E, domain 1"/>
    <property type="match status" value="1"/>
</dbReference>
<dbReference type="InterPro" id="IPR043472">
    <property type="entry name" value="Macro_dom-like"/>
</dbReference>
<keyword evidence="8" id="KW-1185">Reference proteome</keyword>
<evidence type="ECO:0000256" key="1">
    <source>
        <dbReference type="ARBA" id="ARBA00004123"/>
    </source>
</evidence>
<dbReference type="GO" id="GO:0003950">
    <property type="term" value="F:NAD+ poly-ADP-ribosyltransferase activity"/>
    <property type="evidence" value="ECO:0007669"/>
    <property type="project" value="TreeGrafter"/>
</dbReference>
<dbReference type="InterPro" id="IPR052056">
    <property type="entry name" value="Mono-ARTD/PARP"/>
</dbReference>
<dbReference type="Pfam" id="PF01661">
    <property type="entry name" value="Macro"/>
    <property type="match status" value="1"/>
</dbReference>
<dbReference type="SMART" id="SM00506">
    <property type="entry name" value="A1pp"/>
    <property type="match status" value="1"/>
</dbReference>
<dbReference type="GO" id="GO:0003714">
    <property type="term" value="F:transcription corepressor activity"/>
    <property type="evidence" value="ECO:0007669"/>
    <property type="project" value="TreeGrafter"/>
</dbReference>
<gene>
    <name evidence="7" type="ORF">NP493_393g05042</name>
</gene>
<dbReference type="GO" id="GO:0005737">
    <property type="term" value="C:cytoplasm"/>
    <property type="evidence" value="ECO:0007669"/>
    <property type="project" value="TreeGrafter"/>
</dbReference>
<dbReference type="SUPFAM" id="SSF52949">
    <property type="entry name" value="Macro domain-like"/>
    <property type="match status" value="1"/>
</dbReference>
<protein>
    <recommendedName>
        <fullName evidence="6">Macro domain-containing protein</fullName>
    </recommendedName>
</protein>
<dbReference type="GO" id="GO:0070212">
    <property type="term" value="P:protein poly-ADP-ribosylation"/>
    <property type="evidence" value="ECO:0007669"/>
    <property type="project" value="TreeGrafter"/>
</dbReference>
<dbReference type="PANTHER" id="PTHR14453:SF102">
    <property type="entry name" value="PROTEIN MONO-ADP-RIBOSYLTRANSFERASE PARP14-LIKE"/>
    <property type="match status" value="1"/>
</dbReference>
<organism evidence="7 8">
    <name type="scientific">Ridgeia piscesae</name>
    <name type="common">Tubeworm</name>
    <dbReference type="NCBI Taxonomy" id="27915"/>
    <lineage>
        <taxon>Eukaryota</taxon>
        <taxon>Metazoa</taxon>
        <taxon>Spiralia</taxon>
        <taxon>Lophotrochozoa</taxon>
        <taxon>Annelida</taxon>
        <taxon>Polychaeta</taxon>
        <taxon>Sedentaria</taxon>
        <taxon>Canalipalpata</taxon>
        <taxon>Sabellida</taxon>
        <taxon>Siboglinidae</taxon>
        <taxon>Ridgeia</taxon>
    </lineage>
</organism>